<name>A0A060RDL1_9BACT</name>
<dbReference type="AlphaFoldDB" id="A0A060RDL1"/>
<dbReference type="Proteomes" id="UP000027616">
    <property type="component" value="Chromosome I"/>
</dbReference>
<evidence type="ECO:0000313" key="3">
    <source>
        <dbReference type="Proteomes" id="UP000027616"/>
    </source>
</evidence>
<keyword evidence="3" id="KW-1185">Reference proteome</keyword>
<reference evidence="1" key="1">
    <citation type="submission" date="2014-01" db="EMBL/GenBank/DDBJ databases">
        <authorList>
            <person name="Nelson M."/>
        </authorList>
    </citation>
    <scope>NUCLEOTIDE SEQUENCE</scope>
</reference>
<dbReference type="EMBL" id="HG934468">
    <property type="protein sequence ID" value="CDN31894.1"/>
    <property type="molecule type" value="Genomic_DNA"/>
</dbReference>
<organism evidence="1 3">
    <name type="scientific">Mucinivorans hirudinis</name>
    <dbReference type="NCBI Taxonomy" id="1433126"/>
    <lineage>
        <taxon>Bacteria</taxon>
        <taxon>Pseudomonadati</taxon>
        <taxon>Bacteroidota</taxon>
        <taxon>Bacteroidia</taxon>
        <taxon>Bacteroidales</taxon>
        <taxon>Rikenellaceae</taxon>
        <taxon>Mucinivorans</taxon>
    </lineage>
</organism>
<sequence>MGKEIYKAVANLPEELITPEIAAAAIEEGKIELLDYLPHRYLTGEVVVGIIEKNADSYSWRGFNLSSLPEDIRTKEVCEFAVKKDDSNIEAVPATLRSAKMLEKILNTTKRNIRYLHLFPAEVWTLELALTGVRDVYLETITSYGPRGGYHGSTTKSDVKRVQILLSYIPNEIKTKEFYMSLFDLKIKREDIGILTPDRYKTKEYYLKVAATEFELVPKQFYDYDIFAVAIENKKISFDAPSYHSYYNKPTTEQQAVKESHKQLMEAVFAVMDDAMADKVIEADPNNFKRVPEQFQTPERLIGAIEKCDRNVVKICRDTHPELFTLEVCQAYIRKNCELPKLPETIWTDDFVKYCEQYGTSLEWFEQIPKHLQTKEHVASIVKRSPWDVRCARPELISPEQAVELYRSDRNYKAYIPKHYLQDFMDDTGLDEKFYGGEVSFAQLREDKKQYTYCRLGTTYISIHADSSYTTPNIITVTRRSPRSFRPEVVFRQEVSTFHTTWLEKMIADYDPSFVKPTVSKTLKPYQANGYFSLKKVASEYGADIYANVLLGEQLYFSAMIDGEVIRYGSLEKVKEELKEFHTESIDIGIPVSAAGLQVAI</sequence>
<dbReference type="STRING" id="1433126.BN938_1814"/>
<proteinExistence type="predicted"/>
<dbReference type="HOGENOM" id="CLU_454015_0_0_10"/>
<dbReference type="OrthoDB" id="999826at2"/>
<reference evidence="1 3" key="2">
    <citation type="journal article" date="2015" name="Genome Announc.">
        <title>Complete Genome Sequence of the Novel Leech Symbiont Mucinivorans hirudinis M3T.</title>
        <authorList>
            <person name="Nelson M.C."/>
            <person name="Bomar L."/>
            <person name="Graf J."/>
        </authorList>
    </citation>
    <scope>NUCLEOTIDE SEQUENCE [LARGE SCALE GENOMIC DNA]</scope>
    <source>
        <strain evidence="3">M3</strain>
    </source>
</reference>
<accession>A0A060RDL1</accession>
<protein>
    <submittedName>
        <fullName evidence="1">Uncharacterized protein</fullName>
    </submittedName>
</protein>
<dbReference type="KEGG" id="rbc:BN938_1814"/>
<dbReference type="KEGG" id="rbc:BN938_2487"/>
<dbReference type="eggNOG" id="ENOG5030M4V">
    <property type="taxonomic scope" value="Bacteria"/>
</dbReference>
<dbReference type="EMBL" id="HG934468">
    <property type="protein sequence ID" value="CDN32557.1"/>
    <property type="molecule type" value="Genomic_DNA"/>
</dbReference>
<gene>
    <name evidence="1" type="ORF">BN938_1814</name>
    <name evidence="2" type="ORF">BN938_2487</name>
</gene>
<evidence type="ECO:0000313" key="1">
    <source>
        <dbReference type="EMBL" id="CDN31894.1"/>
    </source>
</evidence>
<evidence type="ECO:0000313" key="2">
    <source>
        <dbReference type="EMBL" id="CDN32557.1"/>
    </source>
</evidence>
<dbReference type="PATRIC" id="fig|1433126.3.peg.1792"/>